<dbReference type="Ensembl" id="ENSORLT00020019082.1">
    <property type="protein sequence ID" value="ENSORLP00020012034.1"/>
    <property type="gene ID" value="ENSORLG00020012968.1"/>
</dbReference>
<reference key="1">
    <citation type="journal article" date="2007" name="Nature">
        <title>The medaka draft genome and insights into vertebrate genome evolution.</title>
        <authorList>
            <person name="Kasahara M."/>
            <person name="Naruse K."/>
            <person name="Sasaki S."/>
            <person name="Nakatani Y."/>
            <person name="Qu W."/>
            <person name="Ahsan B."/>
            <person name="Yamada T."/>
            <person name="Nagayasu Y."/>
            <person name="Doi K."/>
            <person name="Kasai Y."/>
            <person name="Jindo T."/>
            <person name="Kobayashi D."/>
            <person name="Shimada A."/>
            <person name="Toyoda A."/>
            <person name="Kuroki Y."/>
            <person name="Fujiyama A."/>
            <person name="Sasaki T."/>
            <person name="Shimizu A."/>
            <person name="Asakawa S."/>
            <person name="Shimizu N."/>
            <person name="Hashimoto S."/>
            <person name="Yang J."/>
            <person name="Lee Y."/>
            <person name="Matsushima K."/>
            <person name="Sugano S."/>
            <person name="Sakaizumi M."/>
            <person name="Narita T."/>
            <person name="Ohishi K."/>
            <person name="Haga S."/>
            <person name="Ohta F."/>
            <person name="Nomoto H."/>
            <person name="Nogata K."/>
            <person name="Morishita T."/>
            <person name="Endo T."/>
            <person name="Shin-I T."/>
            <person name="Takeda H."/>
            <person name="Morishita S."/>
            <person name="Kohara Y."/>
        </authorList>
    </citation>
    <scope>NUCLEOTIDE SEQUENCE [LARGE SCALE GENOMIC DNA]</scope>
    <source>
        <strain>Hd-rR</strain>
    </source>
</reference>
<dbReference type="SUPFAM" id="SSF54117">
    <property type="entry name" value="Interleukin 8-like chemokines"/>
    <property type="match status" value="1"/>
</dbReference>
<reference evidence="4" key="3">
    <citation type="submission" date="2025-08" db="UniProtKB">
        <authorList>
            <consortium name="Ensembl"/>
        </authorList>
    </citation>
    <scope>IDENTIFICATION</scope>
    <source>
        <strain evidence="4">HNI</strain>
    </source>
</reference>
<reference evidence="4" key="4">
    <citation type="submission" date="2025-09" db="UniProtKB">
        <authorList>
            <consortium name="Ensembl"/>
        </authorList>
    </citation>
    <scope>IDENTIFICATION</scope>
    <source>
        <strain evidence="4">HNI</strain>
    </source>
</reference>
<evidence type="ECO:0000256" key="2">
    <source>
        <dbReference type="SAM" id="MobiDB-lite"/>
    </source>
</evidence>
<keyword evidence="1" id="KW-0202">Cytokine</keyword>
<evidence type="ECO:0000259" key="3">
    <source>
        <dbReference type="Pfam" id="PF00048"/>
    </source>
</evidence>
<dbReference type="Proteomes" id="UP000265180">
    <property type="component" value="Chromosome 6"/>
</dbReference>
<dbReference type="GO" id="GO:0005615">
    <property type="term" value="C:extracellular space"/>
    <property type="evidence" value="ECO:0007669"/>
    <property type="project" value="UniProtKB-KW"/>
</dbReference>
<dbReference type="GO" id="GO:0008009">
    <property type="term" value="F:chemokine activity"/>
    <property type="evidence" value="ECO:0007669"/>
    <property type="project" value="InterPro"/>
</dbReference>
<organism evidence="4 5">
    <name type="scientific">Oryzias latipes</name>
    <name type="common">Japanese rice fish</name>
    <name type="synonym">Japanese killifish</name>
    <dbReference type="NCBI Taxonomy" id="8090"/>
    <lineage>
        <taxon>Eukaryota</taxon>
        <taxon>Metazoa</taxon>
        <taxon>Chordata</taxon>
        <taxon>Craniata</taxon>
        <taxon>Vertebrata</taxon>
        <taxon>Euteleostomi</taxon>
        <taxon>Actinopterygii</taxon>
        <taxon>Neopterygii</taxon>
        <taxon>Teleostei</taxon>
        <taxon>Neoteleostei</taxon>
        <taxon>Acanthomorphata</taxon>
        <taxon>Ovalentaria</taxon>
        <taxon>Atherinomorphae</taxon>
        <taxon>Beloniformes</taxon>
        <taxon>Adrianichthyidae</taxon>
        <taxon>Oryziinae</taxon>
        <taxon>Oryzias</taxon>
    </lineage>
</organism>
<evidence type="ECO:0000256" key="1">
    <source>
        <dbReference type="ARBA" id="ARBA00022514"/>
    </source>
</evidence>
<protein>
    <recommendedName>
        <fullName evidence="3">Chemokine interleukin-8-like domain-containing protein</fullName>
    </recommendedName>
</protein>
<evidence type="ECO:0000313" key="4">
    <source>
        <dbReference type="Ensembl" id="ENSORLP00020012034.1"/>
    </source>
</evidence>
<feature type="domain" description="Chemokine interleukin-8-like" evidence="3">
    <location>
        <begin position="66"/>
        <end position="122"/>
    </location>
</feature>
<evidence type="ECO:0000313" key="5">
    <source>
        <dbReference type="Proteomes" id="UP000265180"/>
    </source>
</evidence>
<dbReference type="Pfam" id="PF00048">
    <property type="entry name" value="IL8"/>
    <property type="match status" value="1"/>
</dbReference>
<feature type="compositionally biased region" description="Polar residues" evidence="2">
    <location>
        <begin position="36"/>
        <end position="55"/>
    </location>
</feature>
<sequence length="129" mass="14034">MDGGTWKEGGRAPSHPHPKTPTAAAAAAGIPPTPHGNRQGTTAARATKPATQARATTGIHHIAGPEKCCFAFSENPIPLRRVTGILRTHQRCQHQAFVVFIGSGREFCFRDNFKWAVDTFNKFNLEESN</sequence>
<feature type="region of interest" description="Disordered" evidence="2">
    <location>
        <begin position="1"/>
        <end position="56"/>
    </location>
</feature>
<dbReference type="InterPro" id="IPR036048">
    <property type="entry name" value="Interleukin_8-like_sf"/>
</dbReference>
<proteinExistence type="predicted"/>
<dbReference type="Gene3D" id="2.40.50.40">
    <property type="match status" value="1"/>
</dbReference>
<dbReference type="InterPro" id="IPR001811">
    <property type="entry name" value="Chemokine_IL8-like_dom"/>
</dbReference>
<reference evidence="4 5" key="2">
    <citation type="submission" date="2017-04" db="EMBL/GenBank/DDBJ databases">
        <title>CpG methylation of centromeres and impact of large insertions on vertebrate speciation.</title>
        <authorList>
            <person name="Ichikawa K."/>
            <person name="Yoshimura J."/>
            <person name="Morishita S."/>
        </authorList>
    </citation>
    <scope>NUCLEOTIDE SEQUENCE</scope>
    <source>
        <strain evidence="4 5">HNI</strain>
    </source>
</reference>
<feature type="compositionally biased region" description="Low complexity" evidence="2">
    <location>
        <begin position="20"/>
        <end position="30"/>
    </location>
</feature>
<dbReference type="GO" id="GO:0006955">
    <property type="term" value="P:immune response"/>
    <property type="evidence" value="ECO:0007669"/>
    <property type="project" value="InterPro"/>
</dbReference>
<name>A0A3P9KUA4_ORYLA</name>
<accession>A0A3P9KUA4</accession>
<dbReference type="AlphaFoldDB" id="A0A3P9KUA4"/>